<organism evidence="2 3">
    <name type="scientific">Liparis tanakae</name>
    <name type="common">Tanaka's snailfish</name>
    <dbReference type="NCBI Taxonomy" id="230148"/>
    <lineage>
        <taxon>Eukaryota</taxon>
        <taxon>Metazoa</taxon>
        <taxon>Chordata</taxon>
        <taxon>Craniata</taxon>
        <taxon>Vertebrata</taxon>
        <taxon>Euteleostomi</taxon>
        <taxon>Actinopterygii</taxon>
        <taxon>Neopterygii</taxon>
        <taxon>Teleostei</taxon>
        <taxon>Neoteleostei</taxon>
        <taxon>Acanthomorphata</taxon>
        <taxon>Eupercaria</taxon>
        <taxon>Perciformes</taxon>
        <taxon>Cottioidei</taxon>
        <taxon>Cottales</taxon>
        <taxon>Liparidae</taxon>
        <taxon>Liparis</taxon>
    </lineage>
</organism>
<dbReference type="Proteomes" id="UP000314294">
    <property type="component" value="Unassembled WGS sequence"/>
</dbReference>
<proteinExistence type="predicted"/>
<reference evidence="2 3" key="1">
    <citation type="submission" date="2019-03" db="EMBL/GenBank/DDBJ databases">
        <title>First draft genome of Liparis tanakae, snailfish: a comprehensive survey of snailfish specific genes.</title>
        <authorList>
            <person name="Kim W."/>
            <person name="Song I."/>
            <person name="Jeong J.-H."/>
            <person name="Kim D."/>
            <person name="Kim S."/>
            <person name="Ryu S."/>
            <person name="Song J.Y."/>
            <person name="Lee S.K."/>
        </authorList>
    </citation>
    <scope>NUCLEOTIDE SEQUENCE [LARGE SCALE GENOMIC DNA]</scope>
    <source>
        <tissue evidence="2">Muscle</tissue>
    </source>
</reference>
<comment type="caution">
    <text evidence="2">The sequence shown here is derived from an EMBL/GenBank/DDBJ whole genome shotgun (WGS) entry which is preliminary data.</text>
</comment>
<evidence type="ECO:0000256" key="1">
    <source>
        <dbReference type="SAM" id="MobiDB-lite"/>
    </source>
</evidence>
<name>A0A4Z2HUZ5_9TELE</name>
<feature type="compositionally biased region" description="Basic and acidic residues" evidence="1">
    <location>
        <begin position="1"/>
        <end position="23"/>
    </location>
</feature>
<feature type="compositionally biased region" description="Basic and acidic residues" evidence="1">
    <location>
        <begin position="58"/>
        <end position="68"/>
    </location>
</feature>
<feature type="region of interest" description="Disordered" evidence="1">
    <location>
        <begin position="1"/>
        <end position="30"/>
    </location>
</feature>
<protein>
    <submittedName>
        <fullName evidence="2">Uncharacterized protein</fullName>
    </submittedName>
</protein>
<accession>A0A4Z2HUZ5</accession>
<gene>
    <name evidence="2" type="ORF">EYF80_021054</name>
</gene>
<sequence>MRERKENADGGAKRSEEETRDMEGLAGGKRGLGAKLKSAVSFQCDGNIRGPEHGCNVHRRDEQKDTPHEVSGLLFGSS</sequence>
<feature type="region of interest" description="Disordered" evidence="1">
    <location>
        <begin position="47"/>
        <end position="78"/>
    </location>
</feature>
<evidence type="ECO:0000313" key="2">
    <source>
        <dbReference type="EMBL" id="TNN68742.1"/>
    </source>
</evidence>
<dbReference type="AlphaFoldDB" id="A0A4Z2HUZ5"/>
<evidence type="ECO:0000313" key="3">
    <source>
        <dbReference type="Proteomes" id="UP000314294"/>
    </source>
</evidence>
<dbReference type="EMBL" id="SRLO01000185">
    <property type="protein sequence ID" value="TNN68742.1"/>
    <property type="molecule type" value="Genomic_DNA"/>
</dbReference>
<keyword evidence="3" id="KW-1185">Reference proteome</keyword>